<dbReference type="GO" id="GO:0006006">
    <property type="term" value="P:glucose metabolic process"/>
    <property type="evidence" value="ECO:0007669"/>
    <property type="project" value="TreeGrafter"/>
</dbReference>
<comment type="catalytic activity">
    <reaction evidence="8">
        <text>alpha-D-glucose = beta-D-glucose</text>
        <dbReference type="Rhea" id="RHEA:10264"/>
        <dbReference type="ChEBI" id="CHEBI:15903"/>
        <dbReference type="ChEBI" id="CHEBI:17925"/>
        <dbReference type="EC" id="5.1.3.3"/>
    </reaction>
</comment>
<evidence type="ECO:0000256" key="1">
    <source>
        <dbReference type="ARBA" id="ARBA00001913"/>
    </source>
</evidence>
<dbReference type="RefSeq" id="WP_046145771.1">
    <property type="nucleotide sequence ID" value="NZ_KQ033912.1"/>
</dbReference>
<dbReference type="HOGENOM" id="CLU_031753_1_0_10"/>
<dbReference type="GO" id="GO:0033499">
    <property type="term" value="P:galactose catabolic process via UDP-galactose, Leloir pathway"/>
    <property type="evidence" value="ECO:0007669"/>
    <property type="project" value="TreeGrafter"/>
</dbReference>
<evidence type="ECO:0000256" key="7">
    <source>
        <dbReference type="ARBA" id="ARBA00023277"/>
    </source>
</evidence>
<dbReference type="InterPro" id="IPR011013">
    <property type="entry name" value="Gal_mutarotase_sf_dom"/>
</dbReference>
<comment type="caution">
    <text evidence="10">The sequence shown here is derived from an EMBL/GenBank/DDBJ whole genome shotgun (WGS) entry which is preliminary data.</text>
</comment>
<dbReference type="Proteomes" id="UP000033047">
    <property type="component" value="Unassembled WGS sequence"/>
</dbReference>
<evidence type="ECO:0000256" key="4">
    <source>
        <dbReference type="ARBA" id="ARBA00011245"/>
    </source>
</evidence>
<dbReference type="PANTHER" id="PTHR10091:SF0">
    <property type="entry name" value="GALACTOSE MUTAROTASE"/>
    <property type="match status" value="1"/>
</dbReference>
<dbReference type="InterPro" id="IPR008183">
    <property type="entry name" value="Aldose_1/G6P_1-epimerase"/>
</dbReference>
<dbReference type="UniPathway" id="UPA00242"/>
<dbReference type="Gene3D" id="2.70.98.10">
    <property type="match status" value="1"/>
</dbReference>
<dbReference type="InterPro" id="IPR015443">
    <property type="entry name" value="Aldose_1-epimerase"/>
</dbReference>
<evidence type="ECO:0000256" key="9">
    <source>
        <dbReference type="PIRSR" id="PIRSR005096-1"/>
    </source>
</evidence>
<dbReference type="InterPro" id="IPR014718">
    <property type="entry name" value="GH-type_carb-bd"/>
</dbReference>
<dbReference type="GO" id="GO:0030246">
    <property type="term" value="F:carbohydrate binding"/>
    <property type="evidence" value="ECO:0007669"/>
    <property type="project" value="InterPro"/>
</dbReference>
<keyword evidence="6 8" id="KW-0413">Isomerase</keyword>
<dbReference type="EMBL" id="AQHV01000010">
    <property type="protein sequence ID" value="KKB56947.1"/>
    <property type="molecule type" value="Genomic_DNA"/>
</dbReference>
<protein>
    <recommendedName>
        <fullName evidence="8">Aldose 1-epimerase</fullName>
        <ecNumber evidence="8">5.1.3.3</ecNumber>
    </recommendedName>
</protein>
<evidence type="ECO:0000256" key="8">
    <source>
        <dbReference type="PIRNR" id="PIRNR005096"/>
    </source>
</evidence>
<evidence type="ECO:0000256" key="2">
    <source>
        <dbReference type="ARBA" id="ARBA00005028"/>
    </source>
</evidence>
<organism evidence="10 11">
    <name type="scientific">Parabacteroides goldsteinii DSM 19448 = WAL 12034</name>
    <dbReference type="NCBI Taxonomy" id="927665"/>
    <lineage>
        <taxon>Bacteria</taxon>
        <taxon>Pseudomonadati</taxon>
        <taxon>Bacteroidota</taxon>
        <taxon>Bacteroidia</taxon>
        <taxon>Bacteroidales</taxon>
        <taxon>Tannerellaceae</taxon>
        <taxon>Parabacteroides</taxon>
    </lineage>
</organism>
<keyword evidence="5" id="KW-0106">Calcium</keyword>
<evidence type="ECO:0000313" key="10">
    <source>
        <dbReference type="EMBL" id="KKB56947.1"/>
    </source>
</evidence>
<comment type="pathway">
    <text evidence="2 8">Carbohydrate metabolism; hexose metabolism.</text>
</comment>
<feature type="active site" description="Proton donor" evidence="9">
    <location>
        <position position="192"/>
    </location>
</feature>
<dbReference type="PATRIC" id="fig|927665.4.peg.1634"/>
<dbReference type="STRING" id="927665.HMPREF1535_01599"/>
<reference evidence="10 11" key="1">
    <citation type="submission" date="2013-04" db="EMBL/GenBank/DDBJ databases">
        <title>The Genome Sequence of Parabacteroides goldsteinii DSM 19448.</title>
        <authorList>
            <consortium name="The Broad Institute Genomics Platform"/>
            <person name="Earl A."/>
            <person name="Ward D."/>
            <person name="Feldgarden M."/>
            <person name="Gevers D."/>
            <person name="Martens E."/>
            <person name="Sakamoto M."/>
            <person name="Benno Y."/>
            <person name="Song Y."/>
            <person name="Liu C."/>
            <person name="Lee J."/>
            <person name="Bolanos M."/>
            <person name="Vaisanen M.L."/>
            <person name="Finegold S.M."/>
            <person name="Walker B."/>
            <person name="Young S."/>
            <person name="Zeng Q."/>
            <person name="Gargeya S."/>
            <person name="Fitzgerald M."/>
            <person name="Haas B."/>
            <person name="Abouelleil A."/>
            <person name="Allen A.W."/>
            <person name="Alvarado L."/>
            <person name="Arachchi H.M."/>
            <person name="Berlin A.M."/>
            <person name="Chapman S.B."/>
            <person name="Gainer-Dewar J."/>
            <person name="Goldberg J."/>
            <person name="Griggs A."/>
            <person name="Gujja S."/>
            <person name="Hansen M."/>
            <person name="Howarth C."/>
            <person name="Imamovic A."/>
            <person name="Ireland A."/>
            <person name="Larimer J."/>
            <person name="McCowan C."/>
            <person name="Murphy C."/>
            <person name="Pearson M."/>
            <person name="Poon T.W."/>
            <person name="Priest M."/>
            <person name="Roberts A."/>
            <person name="Saif S."/>
            <person name="Shea T."/>
            <person name="Sisk P."/>
            <person name="Sykes S."/>
            <person name="Wortman J."/>
            <person name="Nusbaum C."/>
            <person name="Birren B."/>
        </authorList>
    </citation>
    <scope>NUCLEOTIDE SEQUENCE [LARGE SCALE GENOMIC DNA]</scope>
    <source>
        <strain evidence="10 11">DSM 19448</strain>
    </source>
</reference>
<evidence type="ECO:0000256" key="3">
    <source>
        <dbReference type="ARBA" id="ARBA00006206"/>
    </source>
</evidence>
<dbReference type="SUPFAM" id="SSF74650">
    <property type="entry name" value="Galactose mutarotase-like"/>
    <property type="match status" value="1"/>
</dbReference>
<comment type="cofactor">
    <cofactor evidence="1">
        <name>Ca(2+)</name>
        <dbReference type="ChEBI" id="CHEBI:29108"/>
    </cofactor>
</comment>
<feature type="active site" description="Proton acceptor" evidence="9">
    <location>
        <position position="334"/>
    </location>
</feature>
<accession>A0A0F5JHJ3</accession>
<evidence type="ECO:0000256" key="6">
    <source>
        <dbReference type="ARBA" id="ARBA00023235"/>
    </source>
</evidence>
<dbReference type="GO" id="GO:0004034">
    <property type="term" value="F:aldose 1-epimerase activity"/>
    <property type="evidence" value="ECO:0007669"/>
    <property type="project" value="UniProtKB-EC"/>
</dbReference>
<dbReference type="EC" id="5.1.3.3" evidence="8"/>
<dbReference type="Pfam" id="PF01263">
    <property type="entry name" value="Aldose_epim"/>
    <property type="match status" value="1"/>
</dbReference>
<dbReference type="PANTHER" id="PTHR10091">
    <property type="entry name" value="ALDOSE-1-EPIMERASE"/>
    <property type="match status" value="1"/>
</dbReference>
<comment type="similarity">
    <text evidence="3 8">Belongs to the aldose epimerase family.</text>
</comment>
<proteinExistence type="inferred from homology"/>
<dbReference type="CDD" id="cd09019">
    <property type="entry name" value="galactose_mutarotase_like"/>
    <property type="match status" value="1"/>
</dbReference>
<dbReference type="AlphaFoldDB" id="A0A0F5JHJ3"/>
<keyword evidence="7 8" id="KW-0119">Carbohydrate metabolism</keyword>
<dbReference type="InterPro" id="IPR047215">
    <property type="entry name" value="Galactose_mutarotase-like"/>
</dbReference>
<evidence type="ECO:0000256" key="5">
    <source>
        <dbReference type="ARBA" id="ARBA00022837"/>
    </source>
</evidence>
<gene>
    <name evidence="10" type="ORF">HMPREF1535_01599</name>
</gene>
<dbReference type="NCBIfam" id="NF008277">
    <property type="entry name" value="PRK11055.1"/>
    <property type="match status" value="1"/>
</dbReference>
<evidence type="ECO:0000313" key="11">
    <source>
        <dbReference type="Proteomes" id="UP000033047"/>
    </source>
</evidence>
<dbReference type="PIRSF" id="PIRSF005096">
    <property type="entry name" value="GALM"/>
    <property type="match status" value="1"/>
</dbReference>
<comment type="subunit">
    <text evidence="4">Monomer.</text>
</comment>
<name>A0A0F5JHJ3_9BACT</name>
<sequence length="369" mass="40491">MVCQMNLLSASAFSGEGSTSSAELVTLKNRNGLVAQFTNYGARWVSMWTPDRDGCMGDILLGFDTLDGYLTAGEQYHGAIVGRVCGRINNARFTLEGQEFLLASNDAYGKPVRNHLHGGMAAFHNRFWKSRLFVTPSGEEAVEFTTCSPNGEEGYPGNLEVKVTYLLKDNNTLRMECEATTDRLTPVNLTNHAFFNLQSSSGITDKKNVLSHNLTLNASAIIECDNELIPTGRLLPVNGTLLDFRLPHTIASSLTKEHSQIQKGKGFSLAYALDGESGGELNFAACLSDEISGRKMDIYTNQQSVQVYNGYFMDGTDMGKGDTPYYASAGIAIETQGYPDAPNQPSFPSILIDKVEKYRHITEYCFLSD</sequence>